<evidence type="ECO:0000256" key="1">
    <source>
        <dbReference type="SAM" id="MobiDB-lite"/>
    </source>
</evidence>
<keyword evidence="3" id="KW-1185">Reference proteome</keyword>
<dbReference type="AlphaFoldDB" id="A0A176VCY1"/>
<reference evidence="2" key="1">
    <citation type="submission" date="2016-03" db="EMBL/GenBank/DDBJ databases">
        <title>Mechanisms controlling the formation of the plant cell surface in tip-growing cells are functionally conserved among land plants.</title>
        <authorList>
            <person name="Honkanen S."/>
            <person name="Jones V.A."/>
            <person name="Morieri G."/>
            <person name="Champion C."/>
            <person name="Hetherington A.J."/>
            <person name="Kelly S."/>
            <person name="Saint-Marcoux D."/>
            <person name="Proust H."/>
            <person name="Prescott H."/>
            <person name="Dolan L."/>
        </authorList>
    </citation>
    <scope>NUCLEOTIDE SEQUENCE [LARGE SCALE GENOMIC DNA]</scope>
    <source>
        <tissue evidence="2">Whole gametophyte</tissue>
    </source>
</reference>
<dbReference type="Proteomes" id="UP000077202">
    <property type="component" value="Unassembled WGS sequence"/>
</dbReference>
<accession>A0A176VCY1</accession>
<name>A0A176VCY1_MARPO</name>
<gene>
    <name evidence="2" type="ORF">AXG93_406s1290</name>
</gene>
<feature type="compositionally biased region" description="Polar residues" evidence="1">
    <location>
        <begin position="69"/>
        <end position="84"/>
    </location>
</feature>
<evidence type="ECO:0000313" key="3">
    <source>
        <dbReference type="Proteomes" id="UP000077202"/>
    </source>
</evidence>
<dbReference type="EMBL" id="LVLJ01004128">
    <property type="protein sequence ID" value="OAE18161.1"/>
    <property type="molecule type" value="Genomic_DNA"/>
</dbReference>
<feature type="region of interest" description="Disordered" evidence="1">
    <location>
        <begin position="68"/>
        <end position="93"/>
    </location>
</feature>
<proteinExistence type="predicted"/>
<sequence length="122" mass="13576">MVGAGAARTEWATKRRALALKEAEEREVAERSTAQVTEASGAIGLEHVPTDRSRFLVGARPRRKESFSCEFSASMQPGRTTSGVSRERSEHPMQVNVSLEADDKGRREFRRTSSLKILPFEV</sequence>
<comment type="caution">
    <text evidence="2">The sequence shown here is derived from an EMBL/GenBank/DDBJ whole genome shotgun (WGS) entry which is preliminary data.</text>
</comment>
<protein>
    <submittedName>
        <fullName evidence="2">Uncharacterized protein</fullName>
    </submittedName>
</protein>
<evidence type="ECO:0000313" key="2">
    <source>
        <dbReference type="EMBL" id="OAE18161.1"/>
    </source>
</evidence>
<organism evidence="2 3">
    <name type="scientific">Marchantia polymorpha subsp. ruderalis</name>
    <dbReference type="NCBI Taxonomy" id="1480154"/>
    <lineage>
        <taxon>Eukaryota</taxon>
        <taxon>Viridiplantae</taxon>
        <taxon>Streptophyta</taxon>
        <taxon>Embryophyta</taxon>
        <taxon>Marchantiophyta</taxon>
        <taxon>Marchantiopsida</taxon>
        <taxon>Marchantiidae</taxon>
        <taxon>Marchantiales</taxon>
        <taxon>Marchantiaceae</taxon>
        <taxon>Marchantia</taxon>
    </lineage>
</organism>